<dbReference type="Pfam" id="PF00535">
    <property type="entry name" value="Glycos_transf_2"/>
    <property type="match status" value="1"/>
</dbReference>
<evidence type="ECO:0000313" key="6">
    <source>
        <dbReference type="Proteomes" id="UP000216825"/>
    </source>
</evidence>
<dbReference type="InterPro" id="IPR039528">
    <property type="entry name" value="DPM1-like"/>
</dbReference>
<evidence type="ECO:0000256" key="1">
    <source>
        <dbReference type="ARBA" id="ARBA00006739"/>
    </source>
</evidence>
<organism evidence="5 6">
    <name type="scientific">Kocuria varians</name>
    <name type="common">Micrococcus varians</name>
    <dbReference type="NCBI Taxonomy" id="1272"/>
    <lineage>
        <taxon>Bacteria</taxon>
        <taxon>Bacillati</taxon>
        <taxon>Actinomycetota</taxon>
        <taxon>Actinomycetes</taxon>
        <taxon>Micrococcales</taxon>
        <taxon>Micrococcaceae</taxon>
        <taxon>Kocuria</taxon>
    </lineage>
</organism>
<dbReference type="EMBL" id="CP059343">
    <property type="protein sequence ID" value="QMS57027.1"/>
    <property type="molecule type" value="Genomic_DNA"/>
</dbReference>
<keyword evidence="3 5" id="KW-0808">Transferase</keyword>
<dbReference type="KEGG" id="kvr:CIB50_0001752"/>
<dbReference type="PANTHER" id="PTHR43398">
    <property type="entry name" value="DOLICHOL-PHOSPHATE MANNOSYLTRANSFERASE SUBUNIT 1"/>
    <property type="match status" value="1"/>
</dbReference>
<dbReference type="Gene3D" id="3.90.550.10">
    <property type="entry name" value="Spore Coat Polysaccharide Biosynthesis Protein SpsA, Chain A"/>
    <property type="match status" value="1"/>
</dbReference>
<dbReference type="GO" id="GO:0009247">
    <property type="term" value="P:glycolipid biosynthetic process"/>
    <property type="evidence" value="ECO:0007669"/>
    <property type="project" value="TreeGrafter"/>
</dbReference>
<dbReference type="GO" id="GO:0047267">
    <property type="term" value="F:undecaprenyl-phosphate mannosyltransferase activity"/>
    <property type="evidence" value="ECO:0007669"/>
    <property type="project" value="UniProtKB-EC"/>
</dbReference>
<dbReference type="EC" id="2.4.1.54" evidence="5"/>
<dbReference type="FunFam" id="3.90.550.10:FF:000122">
    <property type="entry name" value="Dolichol-phosphate mannosyltransferase subunit 1"/>
    <property type="match status" value="1"/>
</dbReference>
<gene>
    <name evidence="5" type="ORF">CIB50_0001752</name>
</gene>
<dbReference type="GO" id="GO:0016020">
    <property type="term" value="C:membrane"/>
    <property type="evidence" value="ECO:0007669"/>
    <property type="project" value="GOC"/>
</dbReference>
<reference evidence="5 6" key="2">
    <citation type="submission" date="2020-07" db="EMBL/GenBank/DDBJ databases">
        <title>Genome of starter culture bacteria Kocuria salsicia reveals its technological properties and safety for usage in meat industry.</title>
        <authorList>
            <person name="Michael M."/>
            <person name="Konstantin K."/>
            <person name="Evgenii K."/>
            <person name="Galina S."/>
            <person name="Oksana K."/>
            <person name="Andrei L."/>
        </authorList>
    </citation>
    <scope>NUCLEOTIDE SEQUENCE [LARGE SCALE GENOMIC DNA]</scope>
    <source>
        <strain evidence="5 6">80</strain>
    </source>
</reference>
<dbReference type="GO" id="GO:0004582">
    <property type="term" value="F:dolichyl-phosphate beta-D-mannosyltransferase activity"/>
    <property type="evidence" value="ECO:0007669"/>
    <property type="project" value="InterPro"/>
</dbReference>
<evidence type="ECO:0000256" key="3">
    <source>
        <dbReference type="ARBA" id="ARBA00022679"/>
    </source>
</evidence>
<dbReference type="AlphaFoldDB" id="A0A7D7L0N9"/>
<feature type="domain" description="Glycosyltransferase 2-like" evidence="4">
    <location>
        <begin position="28"/>
        <end position="188"/>
    </location>
</feature>
<evidence type="ECO:0000259" key="4">
    <source>
        <dbReference type="Pfam" id="PF00535"/>
    </source>
</evidence>
<accession>A0A7D7L0N9</accession>
<dbReference type="InterPro" id="IPR001173">
    <property type="entry name" value="Glyco_trans_2-like"/>
</dbReference>
<dbReference type="InterPro" id="IPR029044">
    <property type="entry name" value="Nucleotide-diphossugar_trans"/>
</dbReference>
<dbReference type="SUPFAM" id="SSF53448">
    <property type="entry name" value="Nucleotide-diphospho-sugar transferases"/>
    <property type="match status" value="1"/>
</dbReference>
<comment type="similarity">
    <text evidence="1">Belongs to the glycosyltransferase 2 family.</text>
</comment>
<evidence type="ECO:0000313" key="5">
    <source>
        <dbReference type="EMBL" id="QMS57027.1"/>
    </source>
</evidence>
<protein>
    <submittedName>
        <fullName evidence="5">Undecaprenyl-phosphate mannosyltransferase</fullName>
        <ecNumber evidence="5">2.4.1.54</ecNumber>
    </submittedName>
</protein>
<dbReference type="CDD" id="cd06442">
    <property type="entry name" value="DPM1_like"/>
    <property type="match status" value="1"/>
</dbReference>
<keyword evidence="2 5" id="KW-0328">Glycosyltransferase</keyword>
<evidence type="ECO:0000256" key="2">
    <source>
        <dbReference type="ARBA" id="ARBA00022676"/>
    </source>
</evidence>
<reference evidence="6" key="1">
    <citation type="submission" date="2017-08" db="EMBL/GenBank/DDBJ databases">
        <title>Draft Genome Sequence of Kocuria varians 80.</title>
        <authorList>
            <person name="Minaev M."/>
            <person name="Kurbakov K.A."/>
            <person name="Solodovnikova G.I."/>
            <person name="Kuznetsova O.A."/>
            <person name="Lisitsyn A.B."/>
        </authorList>
    </citation>
    <scope>NUCLEOTIDE SEQUENCE [LARGE SCALE GENOMIC DNA]</scope>
    <source>
        <strain evidence="6">80</strain>
    </source>
</reference>
<dbReference type="Proteomes" id="UP000216825">
    <property type="component" value="Chromosome"/>
</dbReference>
<name>A0A7D7L0N9_KOCVA</name>
<proteinExistence type="inferred from homology"/>
<dbReference type="PANTHER" id="PTHR43398:SF1">
    <property type="entry name" value="DOLICHOL-PHOSPHATE MANNOSYLTRANSFERASE SUBUNIT 1"/>
    <property type="match status" value="1"/>
</dbReference>
<sequence>MGLPSGLFGLRRPSPIGMKGRPVRVLTIIPTYNERESLPTVIARLRAAVPDAHVLITDDNSPDGTGRMADEFAAQDGNIHVLHRTAKEGLGPAYLAGFAWGLEHGYDVLVEMDADCSHQPEQLPLLLDAIEQGADMAVGSRYVPGGRTENWPLQRQLISRGGNLYSRVLLGTAIHDITGGFRAYRDTTLRALDLDSVQSRGYCFQIDLAWRAEQLGFTIVEVPITFVEREEGVSKMSNDVTIEAATSVAKWGLTARAKTLAGKLGIGR</sequence>
<keyword evidence="6" id="KW-1185">Reference proteome</keyword>